<sequence length="100" mass="11392">MRCGHELTRENLHNAQDKMKRQYDKKINYLISTPDRKKSIRSVHVNLLRKYEGKVVAMAAIGVDAEKMPDQTVKGVGMDDFSHEKGDHRLANSLALEKVS</sequence>
<evidence type="ECO:0000313" key="2">
    <source>
        <dbReference type="Proteomes" id="UP000324222"/>
    </source>
</evidence>
<keyword evidence="2" id="KW-1185">Reference proteome</keyword>
<organism evidence="1 2">
    <name type="scientific">Portunus trituberculatus</name>
    <name type="common">Swimming crab</name>
    <name type="synonym">Neptunus trituberculatus</name>
    <dbReference type="NCBI Taxonomy" id="210409"/>
    <lineage>
        <taxon>Eukaryota</taxon>
        <taxon>Metazoa</taxon>
        <taxon>Ecdysozoa</taxon>
        <taxon>Arthropoda</taxon>
        <taxon>Crustacea</taxon>
        <taxon>Multicrustacea</taxon>
        <taxon>Malacostraca</taxon>
        <taxon>Eumalacostraca</taxon>
        <taxon>Eucarida</taxon>
        <taxon>Decapoda</taxon>
        <taxon>Pleocyemata</taxon>
        <taxon>Brachyura</taxon>
        <taxon>Eubrachyura</taxon>
        <taxon>Portunoidea</taxon>
        <taxon>Portunidae</taxon>
        <taxon>Portuninae</taxon>
        <taxon>Portunus</taxon>
    </lineage>
</organism>
<protein>
    <submittedName>
        <fullName evidence="1">Uncharacterized protein</fullName>
    </submittedName>
</protein>
<name>A0A5B7H1J9_PORTR</name>
<dbReference type="Proteomes" id="UP000324222">
    <property type="component" value="Unassembled WGS sequence"/>
</dbReference>
<evidence type="ECO:0000313" key="1">
    <source>
        <dbReference type="EMBL" id="MPC66040.1"/>
    </source>
</evidence>
<proteinExistence type="predicted"/>
<accession>A0A5B7H1J9</accession>
<reference evidence="1 2" key="1">
    <citation type="submission" date="2019-05" db="EMBL/GenBank/DDBJ databases">
        <title>Another draft genome of Portunus trituberculatus and its Hox gene families provides insights of decapod evolution.</title>
        <authorList>
            <person name="Jeong J.-H."/>
            <person name="Song I."/>
            <person name="Kim S."/>
            <person name="Choi T."/>
            <person name="Kim D."/>
            <person name="Ryu S."/>
            <person name="Kim W."/>
        </authorList>
    </citation>
    <scope>NUCLEOTIDE SEQUENCE [LARGE SCALE GENOMIC DNA]</scope>
    <source>
        <tissue evidence="1">Muscle</tissue>
    </source>
</reference>
<comment type="caution">
    <text evidence="1">The sequence shown here is derived from an EMBL/GenBank/DDBJ whole genome shotgun (WGS) entry which is preliminary data.</text>
</comment>
<dbReference type="AlphaFoldDB" id="A0A5B7H1J9"/>
<dbReference type="EMBL" id="VSRR010024187">
    <property type="protein sequence ID" value="MPC66040.1"/>
    <property type="molecule type" value="Genomic_DNA"/>
</dbReference>
<gene>
    <name evidence="1" type="ORF">E2C01_060183</name>
</gene>